<comment type="similarity">
    <text evidence="5">Belongs to the NtaA/SnaA/DszA monooxygenase family.</text>
</comment>
<evidence type="ECO:0000256" key="3">
    <source>
        <dbReference type="ARBA" id="ARBA00023002"/>
    </source>
</evidence>
<dbReference type="Pfam" id="PF00296">
    <property type="entry name" value="Bac_luciferase"/>
    <property type="match status" value="1"/>
</dbReference>
<dbReference type="NCBIfam" id="TIGR03860">
    <property type="entry name" value="FMN_nitrolo"/>
    <property type="match status" value="1"/>
</dbReference>
<feature type="domain" description="Luciferase-like" evidence="6">
    <location>
        <begin position="24"/>
        <end position="284"/>
    </location>
</feature>
<dbReference type="InterPro" id="IPR051260">
    <property type="entry name" value="Diverse_substr_monoxygenases"/>
</dbReference>
<dbReference type="InterPro" id="IPR011251">
    <property type="entry name" value="Luciferase-like_dom"/>
</dbReference>
<dbReference type="PANTHER" id="PTHR30011">
    <property type="entry name" value="ALKANESULFONATE MONOOXYGENASE-RELATED"/>
    <property type="match status" value="1"/>
</dbReference>
<keyword evidence="1" id="KW-0285">Flavoprotein</keyword>
<dbReference type="Proteomes" id="UP001165962">
    <property type="component" value="Unassembled WGS sequence"/>
</dbReference>
<keyword evidence="2" id="KW-0288">FMN</keyword>
<dbReference type="PANTHER" id="PTHR30011:SF16">
    <property type="entry name" value="C2H2 FINGER DOMAIN TRANSCRIPTION FACTOR (EUROFUNG)-RELATED"/>
    <property type="match status" value="1"/>
</dbReference>
<reference evidence="7" key="1">
    <citation type="submission" date="2020-03" db="EMBL/GenBank/DDBJ databases">
        <title>Draft sequencing of Paenibacilllus sp. S3N08.</title>
        <authorList>
            <person name="Kim D.-U."/>
        </authorList>
    </citation>
    <scope>NUCLEOTIDE SEQUENCE</scope>
    <source>
        <strain evidence="7">S3N08</strain>
    </source>
</reference>
<dbReference type="SUPFAM" id="SSF51679">
    <property type="entry name" value="Bacterial luciferase-like"/>
    <property type="match status" value="1"/>
</dbReference>
<organism evidence="7 8">
    <name type="scientific">Paenibacillus agricola</name>
    <dbReference type="NCBI Taxonomy" id="2716264"/>
    <lineage>
        <taxon>Bacteria</taxon>
        <taxon>Bacillati</taxon>
        <taxon>Bacillota</taxon>
        <taxon>Bacilli</taxon>
        <taxon>Bacillales</taxon>
        <taxon>Paenibacillaceae</taxon>
        <taxon>Paenibacillus</taxon>
    </lineage>
</organism>
<dbReference type="RefSeq" id="WP_166148303.1">
    <property type="nucleotide sequence ID" value="NZ_JAAOIW010000003.1"/>
</dbReference>
<sequence>MSTPQRKVHLNVFLRGAGHHAAAWRHPDTTPELGFDFRYYLKLAQIAERGKLDSLFMADGYVGTGRRLEPFTLLSALAAATEHIGLIGTVGTTYNEPYHVARKFASLDHISGGRAGWNIVTGHTDATAYNFGREEHLEHSKRYEAAEEFVEITKQLWDSWEEEALVFDKKSGVQFDEAWLHEINFKGNVYKVKGPLNIPRPPQGYPVLVQAGSSESGKELAAKTAEAIFTAQPTFGEGKAFYTDVKARLARYGRTPDQLVILPGLSPIVGDTIAEAQDLEDELNAFNDVEAAAEKLSERFGVDLAGYPLDGPFPVSAFDDALGIDTVNGSKSRHQLILDLIRKENLTIRQLVNRLASGRGHLTFTGTPIQLADVIEQWFKNGASDGFNLMPPLYPNGLEIFVDKVIPELQNRGLFRTEYEGKTLRENLGLARPANNLRQILGAKT</sequence>
<name>A0ABX0J7T3_9BACL</name>
<evidence type="ECO:0000313" key="8">
    <source>
        <dbReference type="Proteomes" id="UP001165962"/>
    </source>
</evidence>
<evidence type="ECO:0000256" key="2">
    <source>
        <dbReference type="ARBA" id="ARBA00022643"/>
    </source>
</evidence>
<evidence type="ECO:0000256" key="1">
    <source>
        <dbReference type="ARBA" id="ARBA00022630"/>
    </source>
</evidence>
<dbReference type="InterPro" id="IPR036661">
    <property type="entry name" value="Luciferase-like_sf"/>
</dbReference>
<proteinExistence type="inferred from homology"/>
<evidence type="ECO:0000256" key="4">
    <source>
        <dbReference type="ARBA" id="ARBA00023033"/>
    </source>
</evidence>
<dbReference type="PIRSF" id="PIRSF000337">
    <property type="entry name" value="NTA_MOA"/>
    <property type="match status" value="1"/>
</dbReference>
<gene>
    <name evidence="7" type="ORF">G9U52_08235</name>
</gene>
<keyword evidence="8" id="KW-1185">Reference proteome</keyword>
<dbReference type="CDD" id="cd01095">
    <property type="entry name" value="Nitrilotriacetate_monoxgenase"/>
    <property type="match status" value="1"/>
</dbReference>
<protein>
    <submittedName>
        <fullName evidence="7">LLM class flavin-dependent oxidoreductase</fullName>
    </submittedName>
</protein>
<keyword evidence="4" id="KW-0503">Monooxygenase</keyword>
<keyword evidence="3" id="KW-0560">Oxidoreductase</keyword>
<accession>A0ABX0J7T3</accession>
<dbReference type="EMBL" id="JAAOIW010000003">
    <property type="protein sequence ID" value="NHN29820.1"/>
    <property type="molecule type" value="Genomic_DNA"/>
</dbReference>
<evidence type="ECO:0000259" key="6">
    <source>
        <dbReference type="Pfam" id="PF00296"/>
    </source>
</evidence>
<evidence type="ECO:0000256" key="5">
    <source>
        <dbReference type="ARBA" id="ARBA00033748"/>
    </source>
</evidence>
<dbReference type="InterPro" id="IPR016215">
    <property type="entry name" value="NTA_MOA"/>
</dbReference>
<comment type="caution">
    <text evidence="7">The sequence shown here is derived from an EMBL/GenBank/DDBJ whole genome shotgun (WGS) entry which is preliminary data.</text>
</comment>
<evidence type="ECO:0000313" key="7">
    <source>
        <dbReference type="EMBL" id="NHN29820.1"/>
    </source>
</evidence>
<dbReference type="Gene3D" id="3.20.20.30">
    <property type="entry name" value="Luciferase-like domain"/>
    <property type="match status" value="1"/>
</dbReference>